<proteinExistence type="predicted"/>
<comment type="caution">
    <text evidence="1">The sequence shown here is derived from an EMBL/GenBank/DDBJ whole genome shotgun (WGS) entry which is preliminary data.</text>
</comment>
<dbReference type="AlphaFoldDB" id="A0AAD6R0N5"/>
<name>A0AAD6R0N5_9ROSI</name>
<evidence type="ECO:0000313" key="1">
    <source>
        <dbReference type="EMBL" id="KAJ7000089.1"/>
    </source>
</evidence>
<dbReference type="EMBL" id="JAQIZT010000004">
    <property type="protein sequence ID" value="KAJ7000089.1"/>
    <property type="molecule type" value="Genomic_DNA"/>
</dbReference>
<gene>
    <name evidence="1" type="ORF">NC653_010760</name>
</gene>
<keyword evidence="2" id="KW-1185">Reference proteome</keyword>
<sequence>MVFTHRRKRVTSMAKDHMPVIPLSLQPNLLNYQPPPCLLILNQSRSLDLLSKLHYDRTFPLDACPPNFTPVEDPTFSSFSHEAFSDLILGFPLA</sequence>
<reference evidence="1 2" key="1">
    <citation type="journal article" date="2023" name="Mol. Ecol. Resour.">
        <title>Chromosome-level genome assembly of a triploid poplar Populus alba 'Berolinensis'.</title>
        <authorList>
            <person name="Chen S."/>
            <person name="Yu Y."/>
            <person name="Wang X."/>
            <person name="Wang S."/>
            <person name="Zhang T."/>
            <person name="Zhou Y."/>
            <person name="He R."/>
            <person name="Meng N."/>
            <person name="Wang Y."/>
            <person name="Liu W."/>
            <person name="Liu Z."/>
            <person name="Liu J."/>
            <person name="Guo Q."/>
            <person name="Huang H."/>
            <person name="Sederoff R.R."/>
            <person name="Wang G."/>
            <person name="Qu G."/>
            <person name="Chen S."/>
        </authorList>
    </citation>
    <scope>NUCLEOTIDE SEQUENCE [LARGE SCALE GENOMIC DNA]</scope>
    <source>
        <strain evidence="1">SC-2020</strain>
    </source>
</reference>
<dbReference type="Proteomes" id="UP001164929">
    <property type="component" value="Chromosome 4"/>
</dbReference>
<evidence type="ECO:0000313" key="2">
    <source>
        <dbReference type="Proteomes" id="UP001164929"/>
    </source>
</evidence>
<protein>
    <submittedName>
        <fullName evidence="1">Uncharacterized protein</fullName>
    </submittedName>
</protein>
<accession>A0AAD6R0N5</accession>
<organism evidence="1 2">
    <name type="scientific">Populus alba x Populus x berolinensis</name>
    <dbReference type="NCBI Taxonomy" id="444605"/>
    <lineage>
        <taxon>Eukaryota</taxon>
        <taxon>Viridiplantae</taxon>
        <taxon>Streptophyta</taxon>
        <taxon>Embryophyta</taxon>
        <taxon>Tracheophyta</taxon>
        <taxon>Spermatophyta</taxon>
        <taxon>Magnoliopsida</taxon>
        <taxon>eudicotyledons</taxon>
        <taxon>Gunneridae</taxon>
        <taxon>Pentapetalae</taxon>
        <taxon>rosids</taxon>
        <taxon>fabids</taxon>
        <taxon>Malpighiales</taxon>
        <taxon>Salicaceae</taxon>
        <taxon>Saliceae</taxon>
        <taxon>Populus</taxon>
    </lineage>
</organism>